<dbReference type="PANTHER" id="PTHR48475:SF2">
    <property type="entry name" value="RIBONUCLEASE H"/>
    <property type="match status" value="1"/>
</dbReference>
<reference evidence="1" key="1">
    <citation type="submission" date="2018-05" db="EMBL/GenBank/DDBJ databases">
        <title>Draft genome of Mucuna pruriens seed.</title>
        <authorList>
            <person name="Nnadi N.E."/>
            <person name="Vos R."/>
            <person name="Hasami M.H."/>
            <person name="Devisetty U.K."/>
            <person name="Aguiy J.C."/>
        </authorList>
    </citation>
    <scope>NUCLEOTIDE SEQUENCE [LARGE SCALE GENOMIC DNA]</scope>
    <source>
        <strain evidence="1">JCA_2017</strain>
    </source>
</reference>
<dbReference type="EMBL" id="QJKJ01004183">
    <property type="protein sequence ID" value="RDX95208.1"/>
    <property type="molecule type" value="Genomic_DNA"/>
</dbReference>
<protein>
    <recommendedName>
        <fullName evidence="3">Reverse transcriptase domain-containing protein</fullName>
    </recommendedName>
</protein>
<keyword evidence="2" id="KW-1185">Reference proteome</keyword>
<gene>
    <name evidence="1" type="ORF">CR513_22298</name>
</gene>
<evidence type="ECO:0000313" key="1">
    <source>
        <dbReference type="EMBL" id="RDX95208.1"/>
    </source>
</evidence>
<dbReference type="PANTHER" id="PTHR48475">
    <property type="entry name" value="RIBONUCLEASE H"/>
    <property type="match status" value="1"/>
</dbReference>
<comment type="caution">
    <text evidence="1">The sequence shown here is derived from an EMBL/GenBank/DDBJ whole genome shotgun (WGS) entry which is preliminary data.</text>
</comment>
<proteinExistence type="predicted"/>
<dbReference type="AlphaFoldDB" id="A0A371GXB3"/>
<sequence>MFGIEAMIPVEIREPSPWTTLFKLSENEEELRANLDMLQEVREIAHVREYAVKARAARKYDRKIVPYNFKPQDLVLRKITRGMESNKLTPAWEDPFRVLEEVGQGAYRLEHLDGRRIPHTWNATTLRISLSINKRPKGADLDYDDNTHKQMAEKG</sequence>
<dbReference type="Proteomes" id="UP000257109">
    <property type="component" value="Unassembled WGS sequence"/>
</dbReference>
<evidence type="ECO:0000313" key="2">
    <source>
        <dbReference type="Proteomes" id="UP000257109"/>
    </source>
</evidence>
<dbReference type="OrthoDB" id="1744372at2759"/>
<evidence type="ECO:0008006" key="3">
    <source>
        <dbReference type="Google" id="ProtNLM"/>
    </source>
</evidence>
<organism evidence="1 2">
    <name type="scientific">Mucuna pruriens</name>
    <name type="common">Velvet bean</name>
    <name type="synonym">Dolichos pruriens</name>
    <dbReference type="NCBI Taxonomy" id="157652"/>
    <lineage>
        <taxon>Eukaryota</taxon>
        <taxon>Viridiplantae</taxon>
        <taxon>Streptophyta</taxon>
        <taxon>Embryophyta</taxon>
        <taxon>Tracheophyta</taxon>
        <taxon>Spermatophyta</taxon>
        <taxon>Magnoliopsida</taxon>
        <taxon>eudicotyledons</taxon>
        <taxon>Gunneridae</taxon>
        <taxon>Pentapetalae</taxon>
        <taxon>rosids</taxon>
        <taxon>fabids</taxon>
        <taxon>Fabales</taxon>
        <taxon>Fabaceae</taxon>
        <taxon>Papilionoideae</taxon>
        <taxon>50 kb inversion clade</taxon>
        <taxon>NPAAA clade</taxon>
        <taxon>indigoferoid/millettioid clade</taxon>
        <taxon>Phaseoleae</taxon>
        <taxon>Mucuna</taxon>
    </lineage>
</organism>
<feature type="non-terminal residue" evidence="1">
    <location>
        <position position="1"/>
    </location>
</feature>
<accession>A0A371GXB3</accession>
<name>A0A371GXB3_MUCPR</name>